<evidence type="ECO:0000256" key="6">
    <source>
        <dbReference type="ARBA" id="ARBA00023015"/>
    </source>
</evidence>
<dbReference type="PANTHER" id="PTHR45796">
    <property type="entry name" value="FORKHEAD BOX P, ISOFORM C"/>
    <property type="match status" value="1"/>
</dbReference>
<feature type="compositionally biased region" description="Basic and acidic residues" evidence="12">
    <location>
        <begin position="644"/>
        <end position="656"/>
    </location>
</feature>
<proteinExistence type="predicted"/>
<evidence type="ECO:0000256" key="9">
    <source>
        <dbReference type="ARBA" id="ARBA00023242"/>
    </source>
</evidence>
<dbReference type="SUPFAM" id="SSF46785">
    <property type="entry name" value="Winged helix' DNA-binding domain"/>
    <property type="match status" value="1"/>
</dbReference>
<dbReference type="Gene3D" id="1.10.10.10">
    <property type="entry name" value="Winged helix-like DNA-binding domain superfamily/Winged helix DNA-binding domain"/>
    <property type="match status" value="1"/>
</dbReference>
<dbReference type="Gene3D" id="1.20.5.340">
    <property type="match status" value="1"/>
</dbReference>
<dbReference type="InterPro" id="IPR001766">
    <property type="entry name" value="Fork_head_dom"/>
</dbReference>
<comment type="subcellular location">
    <subcellularLocation>
        <location evidence="1 10">Nucleus</location>
    </subcellularLocation>
</comment>
<dbReference type="InterPro" id="IPR036390">
    <property type="entry name" value="WH_DNA-bd_sf"/>
</dbReference>
<dbReference type="InterPro" id="IPR036388">
    <property type="entry name" value="WH-like_DNA-bd_sf"/>
</dbReference>
<feature type="compositionally biased region" description="Low complexity" evidence="12">
    <location>
        <begin position="695"/>
        <end position="708"/>
    </location>
</feature>
<protein>
    <recommendedName>
        <fullName evidence="13">Fork-head domain-containing protein</fullName>
    </recommendedName>
</protein>
<evidence type="ECO:0000256" key="11">
    <source>
        <dbReference type="SAM" id="Coils"/>
    </source>
</evidence>
<name>A0AAV2QVY8_MEGNR</name>
<feature type="coiled-coil region" evidence="11">
    <location>
        <begin position="4"/>
        <end position="68"/>
    </location>
</feature>
<dbReference type="GO" id="GO:0000981">
    <property type="term" value="F:DNA-binding transcription factor activity, RNA polymerase II-specific"/>
    <property type="evidence" value="ECO:0007669"/>
    <property type="project" value="TreeGrafter"/>
</dbReference>
<dbReference type="EMBL" id="CAXKWB010011028">
    <property type="protein sequence ID" value="CAL4099794.1"/>
    <property type="molecule type" value="Genomic_DNA"/>
</dbReference>
<evidence type="ECO:0000259" key="13">
    <source>
        <dbReference type="PROSITE" id="PS50039"/>
    </source>
</evidence>
<evidence type="ECO:0000313" key="14">
    <source>
        <dbReference type="EMBL" id="CAL4099794.1"/>
    </source>
</evidence>
<dbReference type="PROSITE" id="PS50039">
    <property type="entry name" value="FORK_HEAD_3"/>
    <property type="match status" value="1"/>
</dbReference>
<dbReference type="InterPro" id="IPR047412">
    <property type="entry name" value="FH_FOXP1_P2"/>
</dbReference>
<feature type="compositionally biased region" description="Polar residues" evidence="12">
    <location>
        <begin position="586"/>
        <end position="601"/>
    </location>
</feature>
<feature type="compositionally biased region" description="Pro residues" evidence="12">
    <location>
        <begin position="329"/>
        <end position="338"/>
    </location>
</feature>
<dbReference type="Proteomes" id="UP001497623">
    <property type="component" value="Unassembled WGS sequence"/>
</dbReference>
<evidence type="ECO:0000256" key="3">
    <source>
        <dbReference type="ARBA" id="ARBA00022723"/>
    </source>
</evidence>
<evidence type="ECO:0000256" key="5">
    <source>
        <dbReference type="ARBA" id="ARBA00022833"/>
    </source>
</evidence>
<feature type="compositionally biased region" description="Low complexity" evidence="12">
    <location>
        <begin position="76"/>
        <end position="85"/>
    </location>
</feature>
<dbReference type="Pfam" id="PF00250">
    <property type="entry name" value="Forkhead"/>
    <property type="match status" value="1"/>
</dbReference>
<feature type="region of interest" description="Disordered" evidence="12">
    <location>
        <begin position="586"/>
        <end position="742"/>
    </location>
</feature>
<dbReference type="PANTHER" id="PTHR45796:SF4">
    <property type="entry name" value="FORKHEAD BOX P, ISOFORM C"/>
    <property type="match status" value="1"/>
</dbReference>
<evidence type="ECO:0000256" key="7">
    <source>
        <dbReference type="ARBA" id="ARBA00023125"/>
    </source>
</evidence>
<evidence type="ECO:0000256" key="4">
    <source>
        <dbReference type="ARBA" id="ARBA00022771"/>
    </source>
</evidence>
<accession>A0AAV2QVY8</accession>
<feature type="region of interest" description="Disordered" evidence="12">
    <location>
        <begin position="279"/>
        <end position="341"/>
    </location>
</feature>
<evidence type="ECO:0000256" key="1">
    <source>
        <dbReference type="ARBA" id="ARBA00004123"/>
    </source>
</evidence>
<dbReference type="FunFam" id="1.10.10.10:FF:000010">
    <property type="entry name" value="Forkhead box P2 isoform B"/>
    <property type="match status" value="1"/>
</dbReference>
<keyword evidence="2" id="KW-0678">Repressor</keyword>
<dbReference type="GO" id="GO:0000978">
    <property type="term" value="F:RNA polymerase II cis-regulatory region sequence-specific DNA binding"/>
    <property type="evidence" value="ECO:0007669"/>
    <property type="project" value="TreeGrafter"/>
</dbReference>
<keyword evidence="9 10" id="KW-0539">Nucleus</keyword>
<evidence type="ECO:0000256" key="2">
    <source>
        <dbReference type="ARBA" id="ARBA00022491"/>
    </source>
</evidence>
<dbReference type="FunFam" id="1.20.5.340:FF:000005">
    <property type="entry name" value="Forkhead box P1, isoform CRA_f"/>
    <property type="match status" value="1"/>
</dbReference>
<gene>
    <name evidence="14" type="ORF">MNOR_LOCUS16631</name>
</gene>
<sequence>QQQQQLAELGRKQLEQILQQLQEQLQVNLLQQTQLMQAPDKSKVASPLAQLGAQQQQLIQQLQAVQRQFLLQAGLHQQQQQQQQQHSARSTPQPPHPPHLNGDAPTREGAGSADVWKDRADRGGEWTERPETPPSPHHSSNNINNNNNNEQDSKLLSPQLLANGHDASPRVSSVEEEDVSRSEYGEDLSTRGSSGGGPGDSRGPNHPLFGHGVCKWPGCEAICNDLHFFIKHLTCEHTLDDRSTAQARVQMQVVSQLERHVSKERERLQAMMNHLHIIKQKQQQSQQVPQPPQAGPPEAVSHQPGPPHQQLPQHLTHRRMGSPDTVQGPPKPLDPLPQSPNGLLSKLPLAASLLGGAALANNPFSVMHSPLPQMPPVSLFGGMGGRPPILQPPTANNCPPLRRRMNDKGLMLTPGSLEESQVTRRRLSDRAALDINEEIQRNREFYRNNEVRPPFTYASLIRQGIIESPDKQLTLNEIYNWFQNTFAYFRRNAATWKNAVRHNLSLHKCFMRVENVKGAVWTVDEVEFYKRRPQRCATGGMPSKSPTLSGSPTLYGDALNASLQAALAESNNPLFNTVALNLSTNFDKGSSPPVSYGNSISHAEDEEMEAQKERERDEANEENYNAQFVKQEVKDDDNMEASQENEKSAHHEESPLRHIPSGSPLSQQYRFNNMEEERPRSHSPVAARSPLPLQPVSSSHNVPSPSQVATQAVNTLLGLPPGPPPLQPLHDLHMHQGPPHEA</sequence>
<dbReference type="SMART" id="SM00339">
    <property type="entry name" value="FH"/>
    <property type="match status" value="1"/>
</dbReference>
<evidence type="ECO:0000256" key="8">
    <source>
        <dbReference type="ARBA" id="ARBA00023163"/>
    </source>
</evidence>
<dbReference type="InterPro" id="IPR032354">
    <property type="entry name" value="FOXP-CC"/>
</dbReference>
<feature type="non-terminal residue" evidence="14">
    <location>
        <position position="1"/>
    </location>
</feature>
<dbReference type="CDD" id="cd20065">
    <property type="entry name" value="FH_FOXP2"/>
    <property type="match status" value="1"/>
</dbReference>
<feature type="DNA-binding region" description="Fork-head" evidence="10">
    <location>
        <begin position="452"/>
        <end position="525"/>
    </location>
</feature>
<evidence type="ECO:0000256" key="10">
    <source>
        <dbReference type="PROSITE-ProRule" id="PRU00089"/>
    </source>
</evidence>
<evidence type="ECO:0000313" key="15">
    <source>
        <dbReference type="Proteomes" id="UP001497623"/>
    </source>
</evidence>
<dbReference type="AlphaFoldDB" id="A0AAV2QVY8"/>
<evidence type="ECO:0000256" key="12">
    <source>
        <dbReference type="SAM" id="MobiDB-lite"/>
    </source>
</evidence>
<keyword evidence="11" id="KW-0175">Coiled coil</keyword>
<dbReference type="InterPro" id="IPR050998">
    <property type="entry name" value="FOXP"/>
</dbReference>
<feature type="region of interest" description="Disordered" evidence="12">
    <location>
        <begin position="76"/>
        <end position="204"/>
    </location>
</feature>
<keyword evidence="7 10" id="KW-0238">DNA-binding</keyword>
<dbReference type="InterPro" id="IPR030456">
    <property type="entry name" value="TF_fork_head_CS_2"/>
</dbReference>
<reference evidence="14 15" key="1">
    <citation type="submission" date="2024-05" db="EMBL/GenBank/DDBJ databases">
        <authorList>
            <person name="Wallberg A."/>
        </authorList>
    </citation>
    <scope>NUCLEOTIDE SEQUENCE [LARGE SCALE GENOMIC DNA]</scope>
</reference>
<keyword evidence="4" id="KW-0863">Zinc-finger</keyword>
<keyword evidence="5" id="KW-0862">Zinc</keyword>
<dbReference type="Pfam" id="PF16159">
    <property type="entry name" value="FOXP-CC"/>
    <property type="match status" value="1"/>
</dbReference>
<dbReference type="GO" id="GO:0008270">
    <property type="term" value="F:zinc ion binding"/>
    <property type="evidence" value="ECO:0007669"/>
    <property type="project" value="UniProtKB-KW"/>
</dbReference>
<dbReference type="GO" id="GO:0005634">
    <property type="term" value="C:nucleus"/>
    <property type="evidence" value="ECO:0007669"/>
    <property type="project" value="UniProtKB-SubCell"/>
</dbReference>
<feature type="domain" description="Fork-head" evidence="13">
    <location>
        <begin position="452"/>
        <end position="525"/>
    </location>
</feature>
<feature type="compositionally biased region" description="Basic and acidic residues" evidence="12">
    <location>
        <begin position="115"/>
        <end position="131"/>
    </location>
</feature>
<keyword evidence="8" id="KW-0804">Transcription</keyword>
<dbReference type="PRINTS" id="PR00053">
    <property type="entry name" value="FORKHEAD"/>
</dbReference>
<keyword evidence="15" id="KW-1185">Reference proteome</keyword>
<dbReference type="PROSITE" id="PS00658">
    <property type="entry name" value="FORK_HEAD_2"/>
    <property type="match status" value="1"/>
</dbReference>
<organism evidence="14 15">
    <name type="scientific">Meganyctiphanes norvegica</name>
    <name type="common">Northern krill</name>
    <name type="synonym">Thysanopoda norvegica</name>
    <dbReference type="NCBI Taxonomy" id="48144"/>
    <lineage>
        <taxon>Eukaryota</taxon>
        <taxon>Metazoa</taxon>
        <taxon>Ecdysozoa</taxon>
        <taxon>Arthropoda</taxon>
        <taxon>Crustacea</taxon>
        <taxon>Multicrustacea</taxon>
        <taxon>Malacostraca</taxon>
        <taxon>Eumalacostraca</taxon>
        <taxon>Eucarida</taxon>
        <taxon>Euphausiacea</taxon>
        <taxon>Euphausiidae</taxon>
        <taxon>Meganyctiphanes</taxon>
    </lineage>
</organism>
<feature type="compositionally biased region" description="Basic and acidic residues" evidence="12">
    <location>
        <begin position="730"/>
        <end position="742"/>
    </location>
</feature>
<keyword evidence="6" id="KW-0805">Transcription regulation</keyword>
<keyword evidence="3" id="KW-0479">Metal-binding</keyword>
<comment type="caution">
    <text evidence="14">The sequence shown here is derived from an EMBL/GenBank/DDBJ whole genome shotgun (WGS) entry which is preliminary data.</text>
</comment>